<organism evidence="2 3">
    <name type="scientific">Azoarcus indigens</name>
    <dbReference type="NCBI Taxonomy" id="29545"/>
    <lineage>
        <taxon>Bacteria</taxon>
        <taxon>Pseudomonadati</taxon>
        <taxon>Pseudomonadota</taxon>
        <taxon>Betaproteobacteria</taxon>
        <taxon>Rhodocyclales</taxon>
        <taxon>Zoogloeaceae</taxon>
        <taxon>Azoarcus</taxon>
    </lineage>
</organism>
<feature type="transmembrane region" description="Helical" evidence="1">
    <location>
        <begin position="47"/>
        <end position="69"/>
    </location>
</feature>
<gene>
    <name evidence="2" type="ORF">C7389_12620</name>
</gene>
<dbReference type="Proteomes" id="UP000295129">
    <property type="component" value="Unassembled WGS sequence"/>
</dbReference>
<name>A0A4R6DPD0_9RHOO</name>
<proteinExistence type="predicted"/>
<evidence type="ECO:0000313" key="3">
    <source>
        <dbReference type="Proteomes" id="UP000295129"/>
    </source>
</evidence>
<evidence type="ECO:0008006" key="4">
    <source>
        <dbReference type="Google" id="ProtNLM"/>
    </source>
</evidence>
<dbReference type="EMBL" id="SNVV01000026">
    <property type="protein sequence ID" value="TDN46713.1"/>
    <property type="molecule type" value="Genomic_DNA"/>
</dbReference>
<keyword evidence="1" id="KW-0812">Transmembrane</keyword>
<keyword evidence="3" id="KW-1185">Reference proteome</keyword>
<keyword evidence="1" id="KW-1133">Transmembrane helix</keyword>
<keyword evidence="1" id="KW-0472">Membrane</keyword>
<sequence>MVDFLALHYLDRSRFDSKQLGKLDNSLRRMKGGEPYLERLHEQSRKWSVIGFGALAVLSFSTAVLSCGASRRLGAVMAKEQAAAQERRGSPPPA</sequence>
<evidence type="ECO:0000313" key="2">
    <source>
        <dbReference type="EMBL" id="TDN46713.1"/>
    </source>
</evidence>
<accession>A0A4R6DPD0</accession>
<dbReference type="AlphaFoldDB" id="A0A4R6DPD0"/>
<evidence type="ECO:0000256" key="1">
    <source>
        <dbReference type="SAM" id="Phobius"/>
    </source>
</evidence>
<protein>
    <recommendedName>
        <fullName evidence="4">Transmembrane protein</fullName>
    </recommendedName>
</protein>
<reference evidence="2 3" key="1">
    <citation type="submission" date="2019-03" db="EMBL/GenBank/DDBJ databases">
        <title>Genomic Encyclopedia of Type Strains, Phase IV (KMG-IV): sequencing the most valuable type-strain genomes for metagenomic binning, comparative biology and taxonomic classification.</title>
        <authorList>
            <person name="Goeker M."/>
        </authorList>
    </citation>
    <scope>NUCLEOTIDE SEQUENCE [LARGE SCALE GENOMIC DNA]</scope>
    <source>
        <strain evidence="2 3">DSM 12121</strain>
    </source>
</reference>
<dbReference type="RefSeq" id="WP_133594679.1">
    <property type="nucleotide sequence ID" value="NZ_SNVV01000026.1"/>
</dbReference>
<comment type="caution">
    <text evidence="2">The sequence shown here is derived from an EMBL/GenBank/DDBJ whole genome shotgun (WGS) entry which is preliminary data.</text>
</comment>